<feature type="region of interest" description="Disordered" evidence="1">
    <location>
        <begin position="53"/>
        <end position="81"/>
    </location>
</feature>
<name>W1Y2F9_9ZZZZ</name>
<organism evidence="2">
    <name type="scientific">human gut metagenome</name>
    <dbReference type="NCBI Taxonomy" id="408170"/>
    <lineage>
        <taxon>unclassified sequences</taxon>
        <taxon>metagenomes</taxon>
        <taxon>organismal metagenomes</taxon>
    </lineage>
</organism>
<dbReference type="EMBL" id="AZMM01010329">
    <property type="protein sequence ID" value="ETJ35279.1"/>
    <property type="molecule type" value="Genomic_DNA"/>
</dbReference>
<evidence type="ECO:0000256" key="1">
    <source>
        <dbReference type="SAM" id="MobiDB-lite"/>
    </source>
</evidence>
<reference evidence="2" key="1">
    <citation type="submission" date="2013-12" db="EMBL/GenBank/DDBJ databases">
        <title>A Varibaculum cambriense genome reconstructed from a premature infant gut community with otherwise low bacterial novelty that shifts toward anaerobic metabolism during the third week of life.</title>
        <authorList>
            <person name="Brown C.T."/>
            <person name="Sharon I."/>
            <person name="Thomas B.C."/>
            <person name="Castelle C.J."/>
            <person name="Morowitz M.J."/>
            <person name="Banfield J.F."/>
        </authorList>
    </citation>
    <scope>NUCLEOTIDE SEQUENCE</scope>
</reference>
<proteinExistence type="predicted"/>
<accession>W1Y2F9</accession>
<evidence type="ECO:0000313" key="2">
    <source>
        <dbReference type="EMBL" id="ETJ35279.1"/>
    </source>
</evidence>
<protein>
    <submittedName>
        <fullName evidence="2">Carbamoyl-phosphate synthase large chain</fullName>
    </submittedName>
</protein>
<feature type="non-terminal residue" evidence="2">
    <location>
        <position position="81"/>
    </location>
</feature>
<feature type="non-terminal residue" evidence="2">
    <location>
        <position position="1"/>
    </location>
</feature>
<comment type="caution">
    <text evidence="2">The sequence shown here is derived from an EMBL/GenBank/DDBJ whole genome shotgun (WGS) entry which is preliminary data.</text>
</comment>
<gene>
    <name evidence="2" type="ORF">Q604_UNBC10329G0001</name>
</gene>
<dbReference type="AlphaFoldDB" id="W1Y2F9"/>
<sequence>EVMAIDRSLEGSLLKAIRSLEIGLDHIELKKIAHESMEQLIERLHLVDLPRATKVPEPLPPQEDYTFEGYRNADGSVGTKN</sequence>